<evidence type="ECO:0000313" key="3">
    <source>
        <dbReference type="Proteomes" id="UP001224477"/>
    </source>
</evidence>
<accession>A0ABU1CZV9</accession>
<evidence type="ECO:0000259" key="1">
    <source>
        <dbReference type="Pfam" id="PF18593"/>
    </source>
</evidence>
<comment type="caution">
    <text evidence="2">The sequence shown here is derived from an EMBL/GenBank/DDBJ whole genome shotgun (WGS) entry which is preliminary data.</text>
</comment>
<name>A0ABU1CZV9_9PSED</name>
<dbReference type="RefSeq" id="WP_017478937.1">
    <property type="nucleotide sequence ID" value="NZ_CP012400.2"/>
</dbReference>
<dbReference type="Pfam" id="PF18593">
    <property type="entry name" value="CdiI_2"/>
    <property type="match status" value="1"/>
</dbReference>
<dbReference type="Proteomes" id="UP001224477">
    <property type="component" value="Unassembled WGS sequence"/>
</dbReference>
<reference evidence="2 3" key="1">
    <citation type="journal article" date="2023" name="Microbiol. Resour. Announc.">
        <title>Whole-genome sequence of Pseudomonas yamanorum OLsAu1 isolated from the edible ectomycorrhizal mushroom Lactarius sp. section Deliciosi.</title>
        <authorList>
            <person name="Ramirez-Mendoza R."/>
            <person name="Angeles-Argaiz R.E."/>
            <person name="Hernandez-Oaxaca D."/>
            <person name="Aguirre-Beltran L."/>
            <person name="Almaraz-Suarez J."/>
            <person name="Perez-Moreno J."/>
        </authorList>
    </citation>
    <scope>NUCLEOTIDE SEQUENCE [LARGE SCALE GENOMIC DNA]</scope>
    <source>
        <strain evidence="2 3">OLsAu1</strain>
    </source>
</reference>
<evidence type="ECO:0000313" key="2">
    <source>
        <dbReference type="EMBL" id="MDR0192833.1"/>
    </source>
</evidence>
<dbReference type="EMBL" id="JAVGXC010000049">
    <property type="protein sequence ID" value="MDR0192833.1"/>
    <property type="molecule type" value="Genomic_DNA"/>
</dbReference>
<dbReference type="CDD" id="cd20687">
    <property type="entry name" value="CdiI_Ykris-like"/>
    <property type="match status" value="1"/>
</dbReference>
<proteinExistence type="predicted"/>
<protein>
    <submittedName>
        <fullName evidence="2">Contact-dependent growth inhibition system immunity protein</fullName>
    </submittedName>
</protein>
<sequence>MNKDYSQLQQLLAGYFNQDWVDEFDSADDVILSFITESSTETFKTAHLELKALLHANKTEQALQHFLFSDIGCGYYYPHDWKSGKLWLEHIDALFNQRGE</sequence>
<dbReference type="GeneID" id="93511526"/>
<organism evidence="2 3">
    <name type="scientific">Pseudomonas yamanorum</name>
    <dbReference type="NCBI Taxonomy" id="515393"/>
    <lineage>
        <taxon>Bacteria</taxon>
        <taxon>Pseudomonadati</taxon>
        <taxon>Pseudomonadota</taxon>
        <taxon>Gammaproteobacteria</taxon>
        <taxon>Pseudomonadales</taxon>
        <taxon>Pseudomonadaceae</taxon>
        <taxon>Pseudomonas</taxon>
    </lineage>
</organism>
<gene>
    <name evidence="2" type="ORF">RCO22_28175</name>
</gene>
<keyword evidence="3" id="KW-1185">Reference proteome</keyword>
<dbReference type="InterPro" id="IPR041129">
    <property type="entry name" value="CdiI_2"/>
</dbReference>
<feature type="domain" description="CdiI immunity protein" evidence="1">
    <location>
        <begin position="5"/>
        <end position="93"/>
    </location>
</feature>